<organism evidence="1 2">
    <name type="scientific">Altererythrobacter xiamenensis</name>
    <dbReference type="NCBI Taxonomy" id="1316679"/>
    <lineage>
        <taxon>Bacteria</taxon>
        <taxon>Pseudomonadati</taxon>
        <taxon>Pseudomonadota</taxon>
        <taxon>Alphaproteobacteria</taxon>
        <taxon>Sphingomonadales</taxon>
        <taxon>Erythrobacteraceae</taxon>
        <taxon>Altererythrobacter</taxon>
    </lineage>
</organism>
<dbReference type="RefSeq" id="WP_268762229.1">
    <property type="nucleotide sequence ID" value="NZ_FXWG01000002.1"/>
</dbReference>
<proteinExistence type="predicted"/>
<sequence length="42" mass="4334">MTRFASQSLAAFAAVLMMAVSMHAIVTVPPVQAHPVTAPVLA</sequence>
<evidence type="ECO:0000313" key="1">
    <source>
        <dbReference type="EMBL" id="SMQ69356.1"/>
    </source>
</evidence>
<evidence type="ECO:0000313" key="2">
    <source>
        <dbReference type="Proteomes" id="UP000194420"/>
    </source>
</evidence>
<protein>
    <submittedName>
        <fullName evidence="1">Uncharacterized protein</fullName>
    </submittedName>
</protein>
<dbReference type="Proteomes" id="UP000194420">
    <property type="component" value="Unassembled WGS sequence"/>
</dbReference>
<reference evidence="2" key="1">
    <citation type="submission" date="2017-04" db="EMBL/GenBank/DDBJ databases">
        <authorList>
            <person name="Varghese N."/>
            <person name="Submissions S."/>
        </authorList>
    </citation>
    <scope>NUCLEOTIDE SEQUENCE [LARGE SCALE GENOMIC DNA]</scope>
</reference>
<dbReference type="AlphaFoldDB" id="A0A1Y6F4G3"/>
<dbReference type="EMBL" id="FXWG01000002">
    <property type="protein sequence ID" value="SMQ69356.1"/>
    <property type="molecule type" value="Genomic_DNA"/>
</dbReference>
<gene>
    <name evidence="1" type="ORF">SAMN06297468_1555</name>
</gene>
<accession>A0A1Y6F4G3</accession>
<keyword evidence="2" id="KW-1185">Reference proteome</keyword>
<name>A0A1Y6F4G3_9SPHN</name>